<dbReference type="InterPro" id="IPR036457">
    <property type="entry name" value="PPM-type-like_dom_sf"/>
</dbReference>
<keyword evidence="3" id="KW-0472">Membrane</keyword>
<reference evidence="5 6" key="1">
    <citation type="journal article" date="2019" name="Int. J. Syst. Evol. Microbiol.">
        <title>The Global Catalogue of Microorganisms (GCM) 10K type strain sequencing project: providing services to taxonomists for standard genome sequencing and annotation.</title>
        <authorList>
            <consortium name="The Broad Institute Genomics Platform"/>
            <consortium name="The Broad Institute Genome Sequencing Center for Infectious Disease"/>
            <person name="Wu L."/>
            <person name="Ma J."/>
        </authorList>
    </citation>
    <scope>NUCLEOTIDE SEQUENCE [LARGE SCALE GENOMIC DNA]</scope>
    <source>
        <strain evidence="5 6">JCM 4524</strain>
    </source>
</reference>
<feature type="domain" description="PPM-type phosphatase" evidence="4">
    <location>
        <begin position="202"/>
        <end position="440"/>
    </location>
</feature>
<proteinExistence type="predicted"/>
<dbReference type="InterPro" id="IPR001932">
    <property type="entry name" value="PPM-type_phosphatase-like_dom"/>
</dbReference>
<dbReference type="SMART" id="SM00331">
    <property type="entry name" value="PP2C_SIG"/>
    <property type="match status" value="1"/>
</dbReference>
<keyword evidence="1" id="KW-0378">Hydrolase</keyword>
<dbReference type="PANTHER" id="PTHR43156:SF2">
    <property type="entry name" value="STAGE II SPORULATION PROTEIN E"/>
    <property type="match status" value="1"/>
</dbReference>
<keyword evidence="3" id="KW-0812">Transmembrane</keyword>
<evidence type="ECO:0000256" key="3">
    <source>
        <dbReference type="SAM" id="Phobius"/>
    </source>
</evidence>
<sequence>MRDTSGATEVSLTHSGENSVPTGHSGMDTDRIDPVDRPSKKADQGRPRDRRTAAWGSVGMIRTIARGGTRIGASRAWRTLVLVLPGLWVATVVLWEILFPAEAQLIQLLAAAPAIACAGTGRRSCVVLGGMCAVFALVPIGSAGRDESIGTRCGTFAAILTVVIASYLTAGRRVRLQRELDSARAVADAAQAVVLRPLPPRLDGLALAAGQLSASRGAAVGGDLYEVMATAHGVRAVMGDVRGHGLAAIGTVAALLGSFRDAAHDEAEFADVLRRLERALDRHLRERSRHEHPAASDTDPQSPVAEDFVTVLLLEIRHNGEVQALNCGHPWPYLLSTGRAEPFAQAEPLPPLGLFPLPAKLPATDCGQLLPGEALFLYTDGAEDARDGTGRFFPLPTVLTEAAKTQPVSPGDVLRDVFTALQSHTAGSTTDDIAILVLRNDRPARAAPLGARGCDIGGSAAGARQATTHPQPTNNL</sequence>
<feature type="transmembrane region" description="Helical" evidence="3">
    <location>
        <begin position="125"/>
        <end position="143"/>
    </location>
</feature>
<name>A0ABN3RAG4_9ACTN</name>
<dbReference type="InterPro" id="IPR052016">
    <property type="entry name" value="Bact_Sigma-Reg"/>
</dbReference>
<gene>
    <name evidence="5" type="ORF">GCM10010307_54030</name>
</gene>
<accession>A0ABN3RAG4</accession>
<keyword evidence="3" id="KW-1133">Transmembrane helix</keyword>
<evidence type="ECO:0000313" key="6">
    <source>
        <dbReference type="Proteomes" id="UP001500151"/>
    </source>
</evidence>
<evidence type="ECO:0000256" key="1">
    <source>
        <dbReference type="ARBA" id="ARBA00022801"/>
    </source>
</evidence>
<keyword evidence="6" id="KW-1185">Reference proteome</keyword>
<dbReference type="Gene3D" id="3.60.40.10">
    <property type="entry name" value="PPM-type phosphatase domain"/>
    <property type="match status" value="1"/>
</dbReference>
<feature type="compositionally biased region" description="Polar residues" evidence="2">
    <location>
        <begin position="1"/>
        <end position="22"/>
    </location>
</feature>
<evidence type="ECO:0000256" key="2">
    <source>
        <dbReference type="SAM" id="MobiDB-lite"/>
    </source>
</evidence>
<dbReference type="Proteomes" id="UP001500151">
    <property type="component" value="Unassembled WGS sequence"/>
</dbReference>
<evidence type="ECO:0000313" key="5">
    <source>
        <dbReference type="EMBL" id="GAA2647516.1"/>
    </source>
</evidence>
<comment type="caution">
    <text evidence="5">The sequence shown here is derived from an EMBL/GenBank/DDBJ whole genome shotgun (WGS) entry which is preliminary data.</text>
</comment>
<feature type="transmembrane region" description="Helical" evidence="3">
    <location>
        <begin position="76"/>
        <end position="95"/>
    </location>
</feature>
<evidence type="ECO:0000259" key="4">
    <source>
        <dbReference type="SMART" id="SM00331"/>
    </source>
</evidence>
<feature type="compositionally biased region" description="Basic and acidic residues" evidence="2">
    <location>
        <begin position="27"/>
        <end position="51"/>
    </location>
</feature>
<feature type="region of interest" description="Disordered" evidence="2">
    <location>
        <begin position="1"/>
        <end position="51"/>
    </location>
</feature>
<protein>
    <recommendedName>
        <fullName evidence="4">PPM-type phosphatase domain-containing protein</fullName>
    </recommendedName>
</protein>
<organism evidence="5 6">
    <name type="scientific">Streptomyces vastus</name>
    <dbReference type="NCBI Taxonomy" id="285451"/>
    <lineage>
        <taxon>Bacteria</taxon>
        <taxon>Bacillati</taxon>
        <taxon>Actinomycetota</taxon>
        <taxon>Actinomycetes</taxon>
        <taxon>Kitasatosporales</taxon>
        <taxon>Streptomycetaceae</taxon>
        <taxon>Streptomyces</taxon>
    </lineage>
</organism>
<dbReference type="EMBL" id="BAAASJ010000072">
    <property type="protein sequence ID" value="GAA2647516.1"/>
    <property type="molecule type" value="Genomic_DNA"/>
</dbReference>
<dbReference type="Pfam" id="PF07228">
    <property type="entry name" value="SpoIIE"/>
    <property type="match status" value="1"/>
</dbReference>
<dbReference type="PANTHER" id="PTHR43156">
    <property type="entry name" value="STAGE II SPORULATION PROTEIN E-RELATED"/>
    <property type="match status" value="1"/>
</dbReference>
<feature type="transmembrane region" description="Helical" evidence="3">
    <location>
        <begin position="149"/>
        <end position="170"/>
    </location>
</feature>